<proteinExistence type="predicted"/>
<name>A0A179FIN6_METCM</name>
<dbReference type="RefSeq" id="XP_018142716.1">
    <property type="nucleotide sequence ID" value="XM_018291832.1"/>
</dbReference>
<keyword evidence="2" id="KW-1185">Reference proteome</keyword>
<protein>
    <submittedName>
        <fullName evidence="1">Uncharacterized protein</fullName>
    </submittedName>
</protein>
<organism evidence="1 2">
    <name type="scientific">Pochonia chlamydosporia 170</name>
    <dbReference type="NCBI Taxonomy" id="1380566"/>
    <lineage>
        <taxon>Eukaryota</taxon>
        <taxon>Fungi</taxon>
        <taxon>Dikarya</taxon>
        <taxon>Ascomycota</taxon>
        <taxon>Pezizomycotina</taxon>
        <taxon>Sordariomycetes</taxon>
        <taxon>Hypocreomycetidae</taxon>
        <taxon>Hypocreales</taxon>
        <taxon>Clavicipitaceae</taxon>
        <taxon>Pochonia</taxon>
    </lineage>
</organism>
<sequence length="251" mass="29026">MSATPFSVRGVSMKDFCQQFTRKTTLRSNRTSKASESSEANFQLYYLRIDIPDQLFPEYIMVLEDLRTNTCQYYSLERNSGGDIISPLKWKVTTTPLRAPGTHTALCKLSTWNWQQAEKAMVDTINELNTKPEPAVQALFPYVIAYNLDWWLTTYFLGNMHRCGFMDDQSLHHVSEVLQSSWKHEGEYAWPRFDQAWELTKEGLTALDGKIDAWREQWEGHDCGLGIAVPTQMSCGLSEWEQHIIRQARRG</sequence>
<dbReference type="EMBL" id="LSBJ02000005">
    <property type="protein sequence ID" value="OAQ65402.1"/>
    <property type="molecule type" value="Genomic_DNA"/>
</dbReference>
<dbReference type="KEGG" id="pchm:VFPPC_14061"/>
<evidence type="ECO:0000313" key="1">
    <source>
        <dbReference type="EMBL" id="OAQ65402.1"/>
    </source>
</evidence>
<gene>
    <name evidence="1" type="ORF">VFPPC_14061</name>
</gene>
<dbReference type="AlphaFoldDB" id="A0A179FIN6"/>
<dbReference type="Proteomes" id="UP000078397">
    <property type="component" value="Unassembled WGS sequence"/>
</dbReference>
<evidence type="ECO:0000313" key="2">
    <source>
        <dbReference type="Proteomes" id="UP000078397"/>
    </source>
</evidence>
<comment type="caution">
    <text evidence="1">The sequence shown here is derived from an EMBL/GenBank/DDBJ whole genome shotgun (WGS) entry which is preliminary data.</text>
</comment>
<accession>A0A179FIN6</accession>
<reference evidence="1 2" key="1">
    <citation type="journal article" date="2016" name="PLoS Pathog.">
        <title>Biosynthesis of antibiotic leucinostatins in bio-control fungus Purpureocillium lilacinum and their inhibition on phytophthora revealed by genome mining.</title>
        <authorList>
            <person name="Wang G."/>
            <person name="Liu Z."/>
            <person name="Lin R."/>
            <person name="Li E."/>
            <person name="Mao Z."/>
            <person name="Ling J."/>
            <person name="Yang Y."/>
            <person name="Yin W.B."/>
            <person name="Xie B."/>
        </authorList>
    </citation>
    <scope>NUCLEOTIDE SEQUENCE [LARGE SCALE GENOMIC DNA]</scope>
    <source>
        <strain evidence="1">170</strain>
    </source>
</reference>
<dbReference type="GeneID" id="28855826"/>